<proteinExistence type="predicted"/>
<reference evidence="1 2" key="1">
    <citation type="submission" date="2024-06" db="EMBL/GenBank/DDBJ databases">
        <title>The Natural Products Discovery Center: Release of the First 8490 Sequenced Strains for Exploring Actinobacteria Biosynthetic Diversity.</title>
        <authorList>
            <person name="Kalkreuter E."/>
            <person name="Kautsar S.A."/>
            <person name="Yang D."/>
            <person name="Bader C.D."/>
            <person name="Teijaro C.N."/>
            <person name="Fluegel L."/>
            <person name="Davis C.M."/>
            <person name="Simpson J.R."/>
            <person name="Lauterbach L."/>
            <person name="Steele A.D."/>
            <person name="Gui C."/>
            <person name="Meng S."/>
            <person name="Li G."/>
            <person name="Viehrig K."/>
            <person name="Ye F."/>
            <person name="Su P."/>
            <person name="Kiefer A.F."/>
            <person name="Nichols A."/>
            <person name="Cepeda A.J."/>
            <person name="Yan W."/>
            <person name="Fan B."/>
            <person name="Jiang Y."/>
            <person name="Adhikari A."/>
            <person name="Zheng C.-J."/>
            <person name="Schuster L."/>
            <person name="Cowan T.M."/>
            <person name="Smanski M.J."/>
            <person name="Chevrette M.G."/>
            <person name="De Carvalho L.P.S."/>
            <person name="Shen B."/>
        </authorList>
    </citation>
    <scope>NUCLEOTIDE SEQUENCE [LARGE SCALE GENOMIC DNA]</scope>
    <source>
        <strain evidence="1 2">NPDC050100</strain>
    </source>
</reference>
<organism evidence="1 2">
    <name type="scientific">Microtetraspora glauca</name>
    <dbReference type="NCBI Taxonomy" id="1996"/>
    <lineage>
        <taxon>Bacteria</taxon>
        <taxon>Bacillati</taxon>
        <taxon>Actinomycetota</taxon>
        <taxon>Actinomycetes</taxon>
        <taxon>Streptosporangiales</taxon>
        <taxon>Streptosporangiaceae</taxon>
        <taxon>Microtetraspora</taxon>
    </lineage>
</organism>
<protein>
    <submittedName>
        <fullName evidence="1">Uncharacterized protein</fullName>
    </submittedName>
</protein>
<dbReference type="EMBL" id="JBFALK010000012">
    <property type="protein sequence ID" value="MEV0971439.1"/>
    <property type="molecule type" value="Genomic_DNA"/>
</dbReference>
<accession>A0ABV3GIJ5</accession>
<name>A0ABV3GIJ5_MICGL</name>
<evidence type="ECO:0000313" key="2">
    <source>
        <dbReference type="Proteomes" id="UP001551675"/>
    </source>
</evidence>
<evidence type="ECO:0000313" key="1">
    <source>
        <dbReference type="EMBL" id="MEV0971439.1"/>
    </source>
</evidence>
<dbReference type="RefSeq" id="WP_358135746.1">
    <property type="nucleotide sequence ID" value="NZ_JBFALK010000012.1"/>
</dbReference>
<gene>
    <name evidence="1" type="ORF">AB0I59_22690</name>
</gene>
<keyword evidence="2" id="KW-1185">Reference proteome</keyword>
<sequence length="71" mass="7406">MHALDGSRIRRGTLPRIKFKSSQDMVGDLGGILLTSGFFNHSADAFRCSECGTVVIPGTVPGSLDAAGDTP</sequence>
<dbReference type="Proteomes" id="UP001551675">
    <property type="component" value="Unassembled WGS sequence"/>
</dbReference>
<comment type="caution">
    <text evidence="1">The sequence shown here is derived from an EMBL/GenBank/DDBJ whole genome shotgun (WGS) entry which is preliminary data.</text>
</comment>